<evidence type="ECO:0000259" key="2">
    <source>
        <dbReference type="Pfam" id="PF07727"/>
    </source>
</evidence>
<organism evidence="3 4">
    <name type="scientific">Helianthus annuus</name>
    <name type="common">Common sunflower</name>
    <dbReference type="NCBI Taxonomy" id="4232"/>
    <lineage>
        <taxon>Eukaryota</taxon>
        <taxon>Viridiplantae</taxon>
        <taxon>Streptophyta</taxon>
        <taxon>Embryophyta</taxon>
        <taxon>Tracheophyta</taxon>
        <taxon>Spermatophyta</taxon>
        <taxon>Magnoliopsida</taxon>
        <taxon>eudicotyledons</taxon>
        <taxon>Gunneridae</taxon>
        <taxon>Pentapetalae</taxon>
        <taxon>asterids</taxon>
        <taxon>campanulids</taxon>
        <taxon>Asterales</taxon>
        <taxon>Asteraceae</taxon>
        <taxon>Asteroideae</taxon>
        <taxon>Heliantheae alliance</taxon>
        <taxon>Heliantheae</taxon>
        <taxon>Helianthus</taxon>
    </lineage>
</organism>
<keyword evidence="3" id="KW-0808">Transferase</keyword>
<dbReference type="InParanoid" id="A0A251S9Q2"/>
<evidence type="ECO:0000313" key="4">
    <source>
        <dbReference type="Proteomes" id="UP000215914"/>
    </source>
</evidence>
<keyword evidence="3" id="KW-0548">Nucleotidyltransferase</keyword>
<sequence length="352" mass="39904">MVAALPSIGVSVKTLFIVLYCVMAAAFVYLFMFGDLISCFDIHSRWFILIVADFTAYVVIGAWVAYKESNWIIAIVLMVTMYFIGSLVSLGYILTQFYKLSHEESVKDPLYFVLTRRQKMDVSGGPSVVATRVIFSLLSCLELGALIYTLIVELSPSYPKYFSSCFITTETDMYIHIVIFSIWIVYKESSWTSAFFWIVLLVSFTGITLCAYILRQLFQLSLQQPAYLIIFNKNREFERIMQDKFEMSAMGEMTFFLGLQVQQTESGIFIHQTKYVGDILSRFQMSDATPIGTPLPTNHGITPDLKGEAVSPSIYRAMIGSLMYLTASRPDIMYPTDLQSSDPLLMAHPNDV</sequence>
<dbReference type="EMBL" id="CM007904">
    <property type="protein sequence ID" value="OTF95579.1"/>
    <property type="molecule type" value="Genomic_DNA"/>
</dbReference>
<dbReference type="PANTHER" id="PTHR36318">
    <property type="entry name" value="OS06G0581300 PROTEIN"/>
    <property type="match status" value="1"/>
</dbReference>
<feature type="transmembrane region" description="Helical" evidence="1">
    <location>
        <begin position="194"/>
        <end position="214"/>
    </location>
</feature>
<feature type="transmembrane region" description="Helical" evidence="1">
    <location>
        <begin position="129"/>
        <end position="151"/>
    </location>
</feature>
<evidence type="ECO:0000256" key="1">
    <source>
        <dbReference type="SAM" id="Phobius"/>
    </source>
</evidence>
<feature type="transmembrane region" description="Helical" evidence="1">
    <location>
        <begin position="46"/>
        <end position="66"/>
    </location>
</feature>
<keyword evidence="1" id="KW-0812">Transmembrane</keyword>
<keyword evidence="1" id="KW-1133">Transmembrane helix</keyword>
<feature type="domain" description="Reverse transcriptase Ty1/copia-type" evidence="2">
    <location>
        <begin position="236"/>
        <end position="295"/>
    </location>
</feature>
<feature type="transmembrane region" description="Helical" evidence="1">
    <location>
        <begin position="72"/>
        <end position="94"/>
    </location>
</feature>
<dbReference type="AlphaFoldDB" id="A0A251S9Q2"/>
<name>A0A251S9Q2_HELAN</name>
<keyword evidence="4" id="KW-1185">Reference proteome</keyword>
<proteinExistence type="predicted"/>
<dbReference type="Pfam" id="PF07343">
    <property type="entry name" value="DUF1475"/>
    <property type="match status" value="1"/>
</dbReference>
<dbReference type="InterPro" id="IPR009943">
    <property type="entry name" value="DUF1475"/>
</dbReference>
<accession>A0A251S9Q2</accession>
<keyword evidence="3" id="KW-0695">RNA-directed DNA polymerase</keyword>
<dbReference type="Pfam" id="PF07727">
    <property type="entry name" value="RVT_2"/>
    <property type="match status" value="1"/>
</dbReference>
<dbReference type="STRING" id="4232.A0A251S9Q2"/>
<dbReference type="GO" id="GO:0003964">
    <property type="term" value="F:RNA-directed DNA polymerase activity"/>
    <property type="evidence" value="ECO:0007669"/>
    <property type="project" value="UniProtKB-KW"/>
</dbReference>
<evidence type="ECO:0000313" key="3">
    <source>
        <dbReference type="EMBL" id="OTF95579.1"/>
    </source>
</evidence>
<dbReference type="Proteomes" id="UP000215914">
    <property type="component" value="Chromosome 15"/>
</dbReference>
<gene>
    <name evidence="3" type="ORF">HannXRQ_Chr15g0484681</name>
</gene>
<protein>
    <submittedName>
        <fullName evidence="3">Putative reverse transcriptase, RNA-dependent DNA polymerase</fullName>
    </submittedName>
</protein>
<dbReference type="InterPro" id="IPR013103">
    <property type="entry name" value="RVT_2"/>
</dbReference>
<reference evidence="4" key="1">
    <citation type="journal article" date="2017" name="Nature">
        <title>The sunflower genome provides insights into oil metabolism, flowering and Asterid evolution.</title>
        <authorList>
            <person name="Badouin H."/>
            <person name="Gouzy J."/>
            <person name="Grassa C.J."/>
            <person name="Murat F."/>
            <person name="Staton S.E."/>
            <person name="Cottret L."/>
            <person name="Lelandais-Briere C."/>
            <person name="Owens G.L."/>
            <person name="Carrere S."/>
            <person name="Mayjonade B."/>
            <person name="Legrand L."/>
            <person name="Gill N."/>
            <person name="Kane N.C."/>
            <person name="Bowers J.E."/>
            <person name="Hubner S."/>
            <person name="Bellec A."/>
            <person name="Berard A."/>
            <person name="Berges H."/>
            <person name="Blanchet N."/>
            <person name="Boniface M.C."/>
            <person name="Brunel D."/>
            <person name="Catrice O."/>
            <person name="Chaidir N."/>
            <person name="Claudel C."/>
            <person name="Donnadieu C."/>
            <person name="Faraut T."/>
            <person name="Fievet G."/>
            <person name="Helmstetter N."/>
            <person name="King M."/>
            <person name="Knapp S.J."/>
            <person name="Lai Z."/>
            <person name="Le Paslier M.C."/>
            <person name="Lippi Y."/>
            <person name="Lorenzon L."/>
            <person name="Mandel J.R."/>
            <person name="Marage G."/>
            <person name="Marchand G."/>
            <person name="Marquand E."/>
            <person name="Bret-Mestries E."/>
            <person name="Morien E."/>
            <person name="Nambeesan S."/>
            <person name="Nguyen T."/>
            <person name="Pegot-Espagnet P."/>
            <person name="Pouilly N."/>
            <person name="Raftis F."/>
            <person name="Sallet E."/>
            <person name="Schiex T."/>
            <person name="Thomas J."/>
            <person name="Vandecasteele C."/>
            <person name="Vares D."/>
            <person name="Vear F."/>
            <person name="Vautrin S."/>
            <person name="Crespi M."/>
            <person name="Mangin B."/>
            <person name="Burke J.M."/>
            <person name="Salse J."/>
            <person name="Munos S."/>
            <person name="Vincourt P."/>
            <person name="Rieseberg L.H."/>
            <person name="Langlade N.B."/>
        </authorList>
    </citation>
    <scope>NUCLEOTIDE SEQUENCE [LARGE SCALE GENOMIC DNA]</scope>
    <source>
        <strain evidence="4">cv. SF193</strain>
    </source>
</reference>
<dbReference type="PANTHER" id="PTHR36318:SF4">
    <property type="entry name" value="REVERSE TRANSCRIPTASE, RNA-DEPENDENT DNA POLYMERASE-RELATED"/>
    <property type="match status" value="1"/>
</dbReference>
<feature type="transmembrane region" description="Helical" evidence="1">
    <location>
        <begin position="15"/>
        <end position="34"/>
    </location>
</feature>
<keyword evidence="1" id="KW-0472">Membrane</keyword>